<dbReference type="InterPro" id="IPR051204">
    <property type="entry name" value="ABC_transp_perm/SBD"/>
</dbReference>
<feature type="domain" description="ABC transmembrane type-1" evidence="7">
    <location>
        <begin position="75"/>
        <end position="256"/>
    </location>
</feature>
<evidence type="ECO:0000256" key="6">
    <source>
        <dbReference type="RuleBase" id="RU363032"/>
    </source>
</evidence>
<evidence type="ECO:0000256" key="1">
    <source>
        <dbReference type="ARBA" id="ARBA00004141"/>
    </source>
</evidence>
<dbReference type="RefSeq" id="WP_158027362.1">
    <property type="nucleotide sequence ID" value="NZ_BMHG01000001.1"/>
</dbReference>
<organism evidence="8 9">
    <name type="scientific">Pseudoclavibacter endophyticus</name>
    <dbReference type="NCBI Taxonomy" id="1778590"/>
    <lineage>
        <taxon>Bacteria</taxon>
        <taxon>Bacillati</taxon>
        <taxon>Actinomycetota</taxon>
        <taxon>Actinomycetes</taxon>
        <taxon>Micrococcales</taxon>
        <taxon>Microbacteriaceae</taxon>
        <taxon>Pseudoclavibacter</taxon>
    </lineage>
</organism>
<protein>
    <submittedName>
        <fullName evidence="8">ABC transporter permease</fullName>
    </submittedName>
</protein>
<dbReference type="PANTHER" id="PTHR30177">
    <property type="entry name" value="GLYCINE BETAINE/L-PROLINE TRANSPORT SYSTEM PERMEASE PROTEIN PROW"/>
    <property type="match status" value="1"/>
</dbReference>
<sequence>MTGTHVAESATTIVDLSATTPGDEPRGGAARWFRRLAPLIAVVIVLALLALWISSRELDSIEQRTLNWDYLLARTREHLVLTFVASALVAALAIPIGIAVSRSTSRIFRGMVGAIANIGQATPAVGLIILLAIAWQTGFTTALVGIVAYSFLPVLRNTVAGLDQIEPSVRESARGMGMTSGQSLWRIELPLASPVIIAGLRTALVFAVGVATVATFINAGGLGDMIVNGLKLQRYPVVVVGAVLVAAIAVLIDWFAGLVEELVKPKGL</sequence>
<dbReference type="Gene3D" id="1.10.3720.10">
    <property type="entry name" value="MetI-like"/>
    <property type="match status" value="1"/>
</dbReference>
<comment type="subcellular location">
    <subcellularLocation>
        <location evidence="6">Cell membrane</location>
        <topology evidence="6">Multi-pass membrane protein</topology>
    </subcellularLocation>
    <subcellularLocation>
        <location evidence="1">Membrane</location>
        <topology evidence="1">Multi-pass membrane protein</topology>
    </subcellularLocation>
</comment>
<evidence type="ECO:0000256" key="2">
    <source>
        <dbReference type="ARBA" id="ARBA00022448"/>
    </source>
</evidence>
<evidence type="ECO:0000313" key="8">
    <source>
        <dbReference type="EMBL" id="KAB1648808.1"/>
    </source>
</evidence>
<comment type="caution">
    <text evidence="8">The sequence shown here is derived from an EMBL/GenBank/DDBJ whole genome shotgun (WGS) entry which is preliminary data.</text>
</comment>
<feature type="transmembrane region" description="Helical" evidence="6">
    <location>
        <begin position="195"/>
        <end position="217"/>
    </location>
</feature>
<keyword evidence="4 6" id="KW-1133">Transmembrane helix</keyword>
<evidence type="ECO:0000256" key="5">
    <source>
        <dbReference type="ARBA" id="ARBA00023136"/>
    </source>
</evidence>
<keyword evidence="3 6" id="KW-0812">Transmembrane</keyword>
<dbReference type="InterPro" id="IPR000515">
    <property type="entry name" value="MetI-like"/>
</dbReference>
<comment type="similarity">
    <text evidence="6">Belongs to the binding-protein-dependent transport system permease family.</text>
</comment>
<evidence type="ECO:0000256" key="3">
    <source>
        <dbReference type="ARBA" id="ARBA00022692"/>
    </source>
</evidence>
<dbReference type="GO" id="GO:0055085">
    <property type="term" value="P:transmembrane transport"/>
    <property type="evidence" value="ECO:0007669"/>
    <property type="project" value="InterPro"/>
</dbReference>
<dbReference type="Proteomes" id="UP000431744">
    <property type="component" value="Unassembled WGS sequence"/>
</dbReference>
<feature type="transmembrane region" description="Helical" evidence="6">
    <location>
        <begin position="36"/>
        <end position="54"/>
    </location>
</feature>
<evidence type="ECO:0000259" key="7">
    <source>
        <dbReference type="PROSITE" id="PS50928"/>
    </source>
</evidence>
<name>A0A6H9WL83_9MICO</name>
<accession>A0A6H9WL83</accession>
<feature type="transmembrane region" description="Helical" evidence="6">
    <location>
        <begin position="237"/>
        <end position="259"/>
    </location>
</feature>
<dbReference type="OrthoDB" id="9801163at2"/>
<dbReference type="EMBL" id="WBJY01000001">
    <property type="protein sequence ID" value="KAB1648808.1"/>
    <property type="molecule type" value="Genomic_DNA"/>
</dbReference>
<dbReference type="GO" id="GO:0005886">
    <property type="term" value="C:plasma membrane"/>
    <property type="evidence" value="ECO:0007669"/>
    <property type="project" value="UniProtKB-SubCell"/>
</dbReference>
<keyword evidence="9" id="KW-1185">Reference proteome</keyword>
<dbReference type="AlphaFoldDB" id="A0A6H9WL83"/>
<dbReference type="GO" id="GO:0031460">
    <property type="term" value="P:glycine betaine transport"/>
    <property type="evidence" value="ECO:0007669"/>
    <property type="project" value="TreeGrafter"/>
</dbReference>
<dbReference type="InterPro" id="IPR035906">
    <property type="entry name" value="MetI-like_sf"/>
</dbReference>
<evidence type="ECO:0000313" key="9">
    <source>
        <dbReference type="Proteomes" id="UP000431744"/>
    </source>
</evidence>
<reference evidence="8 9" key="1">
    <citation type="submission" date="2019-09" db="EMBL/GenBank/DDBJ databases">
        <title>Phylogeny of genus Pseudoclavibacter and closely related genus.</title>
        <authorList>
            <person name="Li Y."/>
        </authorList>
    </citation>
    <scope>NUCLEOTIDE SEQUENCE [LARGE SCALE GENOMIC DNA]</scope>
    <source>
        <strain evidence="8 9">EGI 60007</strain>
    </source>
</reference>
<gene>
    <name evidence="8" type="ORF">F8O04_00425</name>
</gene>
<keyword evidence="5 6" id="KW-0472">Membrane</keyword>
<keyword evidence="2 6" id="KW-0813">Transport</keyword>
<feature type="transmembrane region" description="Helical" evidence="6">
    <location>
        <begin position="79"/>
        <end position="100"/>
    </location>
</feature>
<dbReference type="SUPFAM" id="SSF161098">
    <property type="entry name" value="MetI-like"/>
    <property type="match status" value="1"/>
</dbReference>
<proteinExistence type="inferred from homology"/>
<dbReference type="PROSITE" id="PS50928">
    <property type="entry name" value="ABC_TM1"/>
    <property type="match status" value="1"/>
</dbReference>
<dbReference type="CDD" id="cd06261">
    <property type="entry name" value="TM_PBP2"/>
    <property type="match status" value="1"/>
</dbReference>
<dbReference type="Pfam" id="PF00528">
    <property type="entry name" value="BPD_transp_1"/>
    <property type="match status" value="1"/>
</dbReference>
<dbReference type="PANTHER" id="PTHR30177:SF4">
    <property type="entry name" value="OSMOPROTECTANT IMPORT PERMEASE PROTEIN OSMW"/>
    <property type="match status" value="1"/>
</dbReference>
<feature type="transmembrane region" description="Helical" evidence="6">
    <location>
        <begin position="112"/>
        <end position="133"/>
    </location>
</feature>
<evidence type="ECO:0000256" key="4">
    <source>
        <dbReference type="ARBA" id="ARBA00022989"/>
    </source>
</evidence>